<dbReference type="OrthoDB" id="9814896at2"/>
<dbReference type="SUPFAM" id="SSF52799">
    <property type="entry name" value="(Phosphotyrosine protein) phosphatases II"/>
    <property type="match status" value="1"/>
</dbReference>
<dbReference type="Pfam" id="PF22741">
    <property type="entry name" value="PTP-NADK"/>
    <property type="match status" value="1"/>
</dbReference>
<reference evidence="2 3" key="1">
    <citation type="submission" date="2018-04" db="EMBL/GenBank/DDBJ databases">
        <title>Pelagivirga bohaiensis gen. nov., sp. nov., a bacterium isolated from the Bohai Sea.</title>
        <authorList>
            <person name="Ji X."/>
        </authorList>
    </citation>
    <scope>NUCLEOTIDE SEQUENCE [LARGE SCALE GENOMIC DNA]</scope>
    <source>
        <strain evidence="2 3">BH-SD19</strain>
    </source>
</reference>
<name>A0A2T7G4F3_9RHOB</name>
<protein>
    <submittedName>
        <fullName evidence="2">Protein tyrosine phosphatase</fullName>
    </submittedName>
</protein>
<dbReference type="Gene3D" id="3.90.190.10">
    <property type="entry name" value="Protein tyrosine phosphatase superfamily"/>
    <property type="match status" value="1"/>
</dbReference>
<dbReference type="InterPro" id="IPR029021">
    <property type="entry name" value="Prot-tyrosine_phosphatase-like"/>
</dbReference>
<dbReference type="Proteomes" id="UP000244446">
    <property type="component" value="Unassembled WGS sequence"/>
</dbReference>
<dbReference type="EMBL" id="QCYH01000009">
    <property type="protein sequence ID" value="PVA09295.1"/>
    <property type="molecule type" value="Genomic_DNA"/>
</dbReference>
<evidence type="ECO:0000313" key="3">
    <source>
        <dbReference type="Proteomes" id="UP000244446"/>
    </source>
</evidence>
<feature type="domain" description="Tyrosine specific protein phosphatases" evidence="1">
    <location>
        <begin position="119"/>
        <end position="184"/>
    </location>
</feature>
<dbReference type="RefSeq" id="WP_108692915.1">
    <property type="nucleotide sequence ID" value="NZ_QCYH01000009.1"/>
</dbReference>
<sequence length="227" mass="26268">MTLFQKLAEWERNLRQSYNTDLSTPENRRRAHIYNLWFDHAILRGIWTNQYEVAPGVWRSNHPTHKRFARLKKMGVKSILNLRGAAGAAHYLTEKESCAALGLTLVDVTLHARYAAPPEDIQAVIDAFRTIERPFVMHCKSGADRAGFASAIYLMVIEGRPVAEARRMLGLRFLHVRRSRTGVLDYILDLFEARQRETGIGFEEWVRTEYDNTAVQADFDARFKPWF</sequence>
<evidence type="ECO:0000313" key="2">
    <source>
        <dbReference type="EMBL" id="PVA09295.1"/>
    </source>
</evidence>
<comment type="caution">
    <text evidence="2">The sequence shown here is derived from an EMBL/GenBank/DDBJ whole genome shotgun (WGS) entry which is preliminary data.</text>
</comment>
<keyword evidence="3" id="KW-1185">Reference proteome</keyword>
<evidence type="ECO:0000259" key="1">
    <source>
        <dbReference type="PROSITE" id="PS50056"/>
    </source>
</evidence>
<proteinExistence type="predicted"/>
<dbReference type="InterPro" id="IPR000387">
    <property type="entry name" value="Tyr_Pase_dom"/>
</dbReference>
<dbReference type="PROSITE" id="PS50056">
    <property type="entry name" value="TYR_PHOSPHATASE_2"/>
    <property type="match status" value="1"/>
</dbReference>
<dbReference type="InterPro" id="IPR055214">
    <property type="entry name" value="PTP-NADK"/>
</dbReference>
<dbReference type="AlphaFoldDB" id="A0A2T7G4F3"/>
<organism evidence="2 3">
    <name type="scientific">Pelagivirga sediminicola</name>
    <dbReference type="NCBI Taxonomy" id="2170575"/>
    <lineage>
        <taxon>Bacteria</taxon>
        <taxon>Pseudomonadati</taxon>
        <taxon>Pseudomonadota</taxon>
        <taxon>Alphaproteobacteria</taxon>
        <taxon>Rhodobacterales</taxon>
        <taxon>Paracoccaceae</taxon>
        <taxon>Pelagivirga</taxon>
    </lineage>
</organism>
<accession>A0A2T7G4F3</accession>
<gene>
    <name evidence="2" type="ORF">DC366_14290</name>
</gene>